<dbReference type="AlphaFoldDB" id="A0A9Q8P4A3"/>
<gene>
    <name evidence="2" type="ORF">CLAFUR5_00400</name>
</gene>
<feature type="region of interest" description="Disordered" evidence="1">
    <location>
        <begin position="1"/>
        <end position="42"/>
    </location>
</feature>
<feature type="compositionally biased region" description="Polar residues" evidence="1">
    <location>
        <begin position="1"/>
        <end position="12"/>
    </location>
</feature>
<evidence type="ECO:0000256" key="1">
    <source>
        <dbReference type="SAM" id="MobiDB-lite"/>
    </source>
</evidence>
<reference evidence="2" key="1">
    <citation type="submission" date="2021-12" db="EMBL/GenBank/DDBJ databases">
        <authorList>
            <person name="Zaccaron A."/>
            <person name="Stergiopoulos I."/>
        </authorList>
    </citation>
    <scope>NUCLEOTIDE SEQUENCE</scope>
    <source>
        <strain evidence="2">Race5_Kim</strain>
    </source>
</reference>
<feature type="region of interest" description="Disordered" evidence="1">
    <location>
        <begin position="57"/>
        <end position="112"/>
    </location>
</feature>
<name>A0A9Q8P4A3_PASFU</name>
<reference evidence="2" key="2">
    <citation type="journal article" date="2022" name="Microb. Genom.">
        <title>A chromosome-scale genome assembly of the tomato pathogen Cladosporium fulvum reveals a compartmentalized genome architecture and the presence of a dispensable chromosome.</title>
        <authorList>
            <person name="Zaccaron A.Z."/>
            <person name="Chen L.H."/>
            <person name="Samaras A."/>
            <person name="Stergiopoulos I."/>
        </authorList>
    </citation>
    <scope>NUCLEOTIDE SEQUENCE</scope>
    <source>
        <strain evidence="2">Race5_Kim</strain>
    </source>
</reference>
<organism evidence="2 3">
    <name type="scientific">Passalora fulva</name>
    <name type="common">Tomato leaf mold</name>
    <name type="synonym">Cladosporium fulvum</name>
    <dbReference type="NCBI Taxonomy" id="5499"/>
    <lineage>
        <taxon>Eukaryota</taxon>
        <taxon>Fungi</taxon>
        <taxon>Dikarya</taxon>
        <taxon>Ascomycota</taxon>
        <taxon>Pezizomycotina</taxon>
        <taxon>Dothideomycetes</taxon>
        <taxon>Dothideomycetidae</taxon>
        <taxon>Mycosphaerellales</taxon>
        <taxon>Mycosphaerellaceae</taxon>
        <taxon>Fulvia</taxon>
    </lineage>
</organism>
<protein>
    <recommendedName>
        <fullName evidence="4">AAA+ ATPase domain-containing protein</fullName>
    </recommendedName>
</protein>
<dbReference type="KEGG" id="ffu:CLAFUR5_00400"/>
<evidence type="ECO:0000313" key="3">
    <source>
        <dbReference type="Proteomes" id="UP000756132"/>
    </source>
</evidence>
<dbReference type="Proteomes" id="UP000756132">
    <property type="component" value="Chromosome 1"/>
</dbReference>
<evidence type="ECO:0008006" key="4">
    <source>
        <dbReference type="Google" id="ProtNLM"/>
    </source>
</evidence>
<dbReference type="InterPro" id="IPR027417">
    <property type="entry name" value="P-loop_NTPase"/>
</dbReference>
<dbReference type="SUPFAM" id="SSF52540">
    <property type="entry name" value="P-loop containing nucleoside triphosphate hydrolases"/>
    <property type="match status" value="1"/>
</dbReference>
<dbReference type="Gene3D" id="3.40.50.300">
    <property type="entry name" value="P-loop containing nucleotide triphosphate hydrolases"/>
    <property type="match status" value="1"/>
</dbReference>
<dbReference type="GeneID" id="71980278"/>
<dbReference type="RefSeq" id="XP_047757010.1">
    <property type="nucleotide sequence ID" value="XM_047899548.1"/>
</dbReference>
<dbReference type="EMBL" id="CP090163">
    <property type="protein sequence ID" value="UJO12644.1"/>
    <property type="molecule type" value="Genomic_DNA"/>
</dbReference>
<keyword evidence="3" id="KW-1185">Reference proteome</keyword>
<proteinExistence type="predicted"/>
<sequence>MEANAQDHSSAPTYEDEKASYQEYLSTAGTGRHGRQEELRTTPLFSLAVKHTIDGNLGHGVTARRRSSSTTGSDDFRDASDEPSDIEVQAAPECPNQPHDESESIDDPQPPVLPQYALIGHHVGEDATIGKNEPILLNVNAPSSTFICGSQGSGKSYTLASMLENVLLPTTKLGKVTEPVAGVVFHYDVDSTNSIAEAAYLCSRGIKVNVFVSQSNATALTKAYKAIDKDGNITVQPLLLRSSDLSIERMHKLMAVANKEGPMPLYMEVVQRILREMAISDTFSYANFKAKLDAEKLTKDQTGPMSLRLGLLESFMAVQDRGELPSRQHTNHPKQSLFDLSPGTLTIIDLSDTFIDSSTVCILFDVCLGLIKEQRPPSGLVISLDEAHKYMNKTAAADTFTERLLTTIREQRHNAARVIIATQEPTISERLLDLCSISIVHRFTSPAWFLSIKDHLSGASKLVTSSEEQHAMFERIVDLHVGECLVFSPSSFVRMEDGKVKKLGAVAMKMKSRKRLGEDGGMSVLASG</sequence>
<accession>A0A9Q8P4A3</accession>
<dbReference type="OrthoDB" id="2316594at2759"/>
<evidence type="ECO:0000313" key="2">
    <source>
        <dbReference type="EMBL" id="UJO12644.1"/>
    </source>
</evidence>